<keyword evidence="4" id="KW-0808">Transferase</keyword>
<dbReference type="InterPro" id="IPR018090">
    <property type="entry name" value="Pyrmidine_PPas_bac/euk"/>
</dbReference>
<evidence type="ECO:0000313" key="6">
    <source>
        <dbReference type="EMBL" id="HAV92236.1"/>
    </source>
</evidence>
<dbReference type="Pfam" id="PF00591">
    <property type="entry name" value="Glycos_transf_3"/>
    <property type="match status" value="1"/>
</dbReference>
<dbReference type="SUPFAM" id="SSF52418">
    <property type="entry name" value="Nucleoside phosphorylase/phosphoribosyltransferase catalytic domain"/>
    <property type="match status" value="1"/>
</dbReference>
<dbReference type="SUPFAM" id="SSF47648">
    <property type="entry name" value="Nucleoside phosphorylase/phosphoribosyltransferase N-terminal domain"/>
    <property type="match status" value="1"/>
</dbReference>
<sequence>MNAPEIIRKKRDNLSLNENEIKFMIEGYVKDNIPDYQMSAFLMASFINNLNDSEILCLTKAMIESGDVYDFSDIEGIKVDKHSTGGVGDKVSIPLAPILASLGFFVPMVSGRGLGHTGGTLDKLESIKGFNVNLTKEKFRETLIKNKVAMGGQTETFVPADKKLYALRDVTGTVESIPLITASIMSKKLAEGIDSLFLDVKTGSGAFMKSIESAKELADRMFELGEMMGKKMAYVISDMSQPLGDYAGNGCEIFESVSILKGETRNYASKLVKETALMIMRQNYVGKSDEERENKYRSAIDSGKAYEKFLDIVRFQGGDEKSLRIKDLMYEKKYEIKSERDGYLFEFDTYKIGIALIYLNAGRFRKEDAIDHKAGIKIEKHLNEHVMKGEPIFSVYADKDNDDVGILLKESFKISQEKGDETKLIKVSRGA</sequence>
<dbReference type="Pfam" id="PF07831">
    <property type="entry name" value="PYNP_C"/>
    <property type="match status" value="1"/>
</dbReference>
<dbReference type="InterPro" id="IPR017459">
    <property type="entry name" value="Glycosyl_Trfase_fam3_N_dom"/>
</dbReference>
<evidence type="ECO:0000256" key="2">
    <source>
        <dbReference type="ARBA" id="ARBA00011738"/>
    </source>
</evidence>
<name>A0A350H9M0_UNCW3</name>
<dbReference type="PANTHER" id="PTHR10515">
    <property type="entry name" value="THYMIDINE PHOSPHORYLASE"/>
    <property type="match status" value="1"/>
</dbReference>
<comment type="similarity">
    <text evidence="1">Belongs to the thymidine/pyrimidine-nucleoside phosphorylase family.</text>
</comment>
<gene>
    <name evidence="6" type="ORF">DCW38_03540</name>
</gene>
<feature type="domain" description="Pyrimidine nucleoside phosphorylase C-terminal" evidence="5">
    <location>
        <begin position="343"/>
        <end position="415"/>
    </location>
</feature>
<dbReference type="Gene3D" id="3.90.1170.30">
    <property type="entry name" value="Pyrimidine nucleoside phosphorylase-like, C-terminal domain"/>
    <property type="match status" value="1"/>
</dbReference>
<evidence type="ECO:0000256" key="3">
    <source>
        <dbReference type="ARBA" id="ARBA00022676"/>
    </source>
</evidence>
<dbReference type="Proteomes" id="UP000264062">
    <property type="component" value="Unassembled WGS sequence"/>
</dbReference>
<dbReference type="InterPro" id="IPR036566">
    <property type="entry name" value="PYNP-like_C_sf"/>
</dbReference>
<dbReference type="SUPFAM" id="SSF54680">
    <property type="entry name" value="Pyrimidine nucleoside phosphorylase C-terminal domain"/>
    <property type="match status" value="1"/>
</dbReference>
<dbReference type="GO" id="GO:0004645">
    <property type="term" value="F:1,4-alpha-oligoglucan phosphorylase activity"/>
    <property type="evidence" value="ECO:0007669"/>
    <property type="project" value="InterPro"/>
</dbReference>
<dbReference type="GO" id="GO:0006206">
    <property type="term" value="P:pyrimidine nucleobase metabolic process"/>
    <property type="evidence" value="ECO:0007669"/>
    <property type="project" value="InterPro"/>
</dbReference>
<evidence type="ECO:0000256" key="4">
    <source>
        <dbReference type="ARBA" id="ARBA00022679"/>
    </source>
</evidence>
<dbReference type="SMART" id="SM00941">
    <property type="entry name" value="PYNP_C"/>
    <property type="match status" value="1"/>
</dbReference>
<dbReference type="InterPro" id="IPR013102">
    <property type="entry name" value="PYNP_C"/>
</dbReference>
<dbReference type="GO" id="GO:0005829">
    <property type="term" value="C:cytosol"/>
    <property type="evidence" value="ECO:0007669"/>
    <property type="project" value="TreeGrafter"/>
</dbReference>
<dbReference type="PROSITE" id="PS00647">
    <property type="entry name" value="THYMID_PHOSPHORYLASE"/>
    <property type="match status" value="1"/>
</dbReference>
<evidence type="ECO:0000313" key="7">
    <source>
        <dbReference type="Proteomes" id="UP000264062"/>
    </source>
</evidence>
<comment type="caution">
    <text evidence="6">The sequence shown here is derived from an EMBL/GenBank/DDBJ whole genome shotgun (WGS) entry which is preliminary data.</text>
</comment>
<dbReference type="NCBIfam" id="NF004490">
    <property type="entry name" value="PRK05820.1"/>
    <property type="match status" value="1"/>
</dbReference>
<dbReference type="GO" id="GO:0006213">
    <property type="term" value="P:pyrimidine nucleoside metabolic process"/>
    <property type="evidence" value="ECO:0007669"/>
    <property type="project" value="InterPro"/>
</dbReference>
<evidence type="ECO:0000256" key="1">
    <source>
        <dbReference type="ARBA" id="ARBA00006915"/>
    </source>
</evidence>
<reference evidence="6 7" key="1">
    <citation type="journal article" date="2018" name="Nat. Biotechnol.">
        <title>A standardized bacterial taxonomy based on genome phylogeny substantially revises the tree of life.</title>
        <authorList>
            <person name="Parks D.H."/>
            <person name="Chuvochina M."/>
            <person name="Waite D.W."/>
            <person name="Rinke C."/>
            <person name="Skarshewski A."/>
            <person name="Chaumeil P.A."/>
            <person name="Hugenholtz P."/>
        </authorList>
    </citation>
    <scope>NUCLEOTIDE SEQUENCE [LARGE SCALE GENOMIC DNA]</scope>
    <source>
        <strain evidence="6">UBA9956</strain>
    </source>
</reference>
<dbReference type="InterPro" id="IPR036320">
    <property type="entry name" value="Glycosyl_Trfase_fam3_N_dom_sf"/>
</dbReference>
<dbReference type="PANTHER" id="PTHR10515:SF0">
    <property type="entry name" value="THYMIDINE PHOSPHORYLASE"/>
    <property type="match status" value="1"/>
</dbReference>
<dbReference type="InterPro" id="IPR000053">
    <property type="entry name" value="Thymidine/pyrmidine_PPase"/>
</dbReference>
<proteinExistence type="inferred from homology"/>
<keyword evidence="3" id="KW-0328">Glycosyltransferase</keyword>
<comment type="subunit">
    <text evidence="2">Homodimer.</text>
</comment>
<dbReference type="Gene3D" id="1.20.970.10">
    <property type="entry name" value="Transferase, Pyrimidine Nucleoside Phosphorylase, Chain C"/>
    <property type="match status" value="1"/>
</dbReference>
<dbReference type="InterPro" id="IPR017872">
    <property type="entry name" value="Pyrmidine_PPase_CS"/>
</dbReference>
<dbReference type="GO" id="GO:0009032">
    <property type="term" value="F:thymidine phosphorylase activity"/>
    <property type="evidence" value="ECO:0007669"/>
    <property type="project" value="TreeGrafter"/>
</dbReference>
<dbReference type="EMBL" id="DMZY01000108">
    <property type="protein sequence ID" value="HAV92236.1"/>
    <property type="molecule type" value="Genomic_DNA"/>
</dbReference>
<dbReference type="Pfam" id="PF02885">
    <property type="entry name" value="Glycos_trans_3N"/>
    <property type="match status" value="1"/>
</dbReference>
<evidence type="ECO:0000259" key="5">
    <source>
        <dbReference type="SMART" id="SM00941"/>
    </source>
</evidence>
<dbReference type="NCBIfam" id="TIGR02644">
    <property type="entry name" value="Y_phosphoryl"/>
    <property type="match status" value="1"/>
</dbReference>
<dbReference type="Gene3D" id="3.40.1030.10">
    <property type="entry name" value="Nucleoside phosphorylase/phosphoribosyltransferase catalytic domain"/>
    <property type="match status" value="1"/>
</dbReference>
<dbReference type="PIRSF" id="PIRSF000478">
    <property type="entry name" value="TP_PyNP"/>
    <property type="match status" value="1"/>
</dbReference>
<dbReference type="InterPro" id="IPR035902">
    <property type="entry name" value="Nuc_phospho_transferase"/>
</dbReference>
<dbReference type="InterPro" id="IPR000312">
    <property type="entry name" value="Glycosyl_Trfase_fam3"/>
</dbReference>
<dbReference type="AlphaFoldDB" id="A0A350H9M0"/>
<accession>A0A350H9M0</accession>
<dbReference type="FunFam" id="3.40.1030.10:FF:000003">
    <property type="entry name" value="Pyrimidine-nucleoside phosphorylase"/>
    <property type="match status" value="1"/>
</dbReference>
<organism evidence="6 7">
    <name type="scientific">candidate division WOR-3 bacterium</name>
    <dbReference type="NCBI Taxonomy" id="2052148"/>
    <lineage>
        <taxon>Bacteria</taxon>
        <taxon>Bacteria division WOR-3</taxon>
    </lineage>
</organism>
<protein>
    <submittedName>
        <fullName evidence="6">Thymidine phosphorylase</fullName>
    </submittedName>
</protein>